<dbReference type="InterPro" id="IPR020301">
    <property type="entry name" value="Mrx7"/>
</dbReference>
<reference evidence="1" key="1">
    <citation type="journal article" date="2020" name="Stud. Mycol.">
        <title>101 Dothideomycetes genomes: a test case for predicting lifestyles and emergence of pathogens.</title>
        <authorList>
            <person name="Haridas S."/>
            <person name="Albert R."/>
            <person name="Binder M."/>
            <person name="Bloem J."/>
            <person name="Labutti K."/>
            <person name="Salamov A."/>
            <person name="Andreopoulos B."/>
            <person name="Baker S."/>
            <person name="Barry K."/>
            <person name="Bills G."/>
            <person name="Bluhm B."/>
            <person name="Cannon C."/>
            <person name="Castanera R."/>
            <person name="Culley D."/>
            <person name="Daum C."/>
            <person name="Ezra D."/>
            <person name="Gonzalez J."/>
            <person name="Henrissat B."/>
            <person name="Kuo A."/>
            <person name="Liang C."/>
            <person name="Lipzen A."/>
            <person name="Lutzoni F."/>
            <person name="Magnuson J."/>
            <person name="Mondo S."/>
            <person name="Nolan M."/>
            <person name="Ohm R."/>
            <person name="Pangilinan J."/>
            <person name="Park H.-J."/>
            <person name="Ramirez L."/>
            <person name="Alfaro M."/>
            <person name="Sun H."/>
            <person name="Tritt A."/>
            <person name="Yoshinaga Y."/>
            <person name="Zwiers L.-H."/>
            <person name="Turgeon B."/>
            <person name="Goodwin S."/>
            <person name="Spatafora J."/>
            <person name="Crous P."/>
            <person name="Grigoriev I."/>
        </authorList>
    </citation>
    <scope>NUCLEOTIDE SEQUENCE</scope>
    <source>
        <strain evidence="1">Tuck. ex Michener</strain>
    </source>
</reference>
<protein>
    <submittedName>
        <fullName evidence="1">Uncharacterized protein</fullName>
    </submittedName>
</protein>
<proteinExistence type="predicted"/>
<dbReference type="EMBL" id="ML991804">
    <property type="protein sequence ID" value="KAF2233735.1"/>
    <property type="molecule type" value="Genomic_DNA"/>
</dbReference>
<gene>
    <name evidence="1" type="ORF">EV356DRAFT_577329</name>
</gene>
<dbReference type="OrthoDB" id="4138121at2759"/>
<name>A0A6A6H6U3_VIRVR</name>
<evidence type="ECO:0000313" key="2">
    <source>
        <dbReference type="Proteomes" id="UP000800092"/>
    </source>
</evidence>
<dbReference type="Pfam" id="PF10906">
    <property type="entry name" value="Mrx7"/>
    <property type="match status" value="1"/>
</dbReference>
<organism evidence="1 2">
    <name type="scientific">Viridothelium virens</name>
    <name type="common">Speckled blister lichen</name>
    <name type="synonym">Trypethelium virens</name>
    <dbReference type="NCBI Taxonomy" id="1048519"/>
    <lineage>
        <taxon>Eukaryota</taxon>
        <taxon>Fungi</taxon>
        <taxon>Dikarya</taxon>
        <taxon>Ascomycota</taxon>
        <taxon>Pezizomycotina</taxon>
        <taxon>Dothideomycetes</taxon>
        <taxon>Dothideomycetes incertae sedis</taxon>
        <taxon>Trypetheliales</taxon>
        <taxon>Trypetheliaceae</taxon>
        <taxon>Viridothelium</taxon>
    </lineage>
</organism>
<evidence type="ECO:0000313" key="1">
    <source>
        <dbReference type="EMBL" id="KAF2233735.1"/>
    </source>
</evidence>
<sequence>MRLPWLQMAEAYLTARLLASPSFHRAVQGLQKRLHRFRHGTPPEEMGGTNVDNGPGFLEHFKDELREQIRGNGRKR</sequence>
<dbReference type="Proteomes" id="UP000800092">
    <property type="component" value="Unassembled WGS sequence"/>
</dbReference>
<dbReference type="AlphaFoldDB" id="A0A6A6H6U3"/>
<accession>A0A6A6H6U3</accession>
<keyword evidence="2" id="KW-1185">Reference proteome</keyword>